<proteinExistence type="predicted"/>
<gene>
    <name evidence="1" type="ORF">A6J77_009110</name>
</gene>
<dbReference type="AlphaFoldDB" id="A0A2J9PPY1"/>
<protein>
    <submittedName>
        <fullName evidence="1">Uncharacterized protein</fullName>
    </submittedName>
</protein>
<dbReference type="RefSeq" id="WP_083070173.1">
    <property type="nucleotide sequence ID" value="NZ_JALXKY010000003.1"/>
</dbReference>
<evidence type="ECO:0000313" key="1">
    <source>
        <dbReference type="EMBL" id="PNL92382.1"/>
    </source>
</evidence>
<dbReference type="Proteomes" id="UP000192813">
    <property type="component" value="Unassembled WGS sequence"/>
</dbReference>
<organism evidence="1 2">
    <name type="scientific">Aerococcus viridans</name>
    <dbReference type="NCBI Taxonomy" id="1377"/>
    <lineage>
        <taxon>Bacteria</taxon>
        <taxon>Bacillati</taxon>
        <taxon>Bacillota</taxon>
        <taxon>Bacilli</taxon>
        <taxon>Lactobacillales</taxon>
        <taxon>Aerococcaceae</taxon>
        <taxon>Aerococcus</taxon>
    </lineage>
</organism>
<dbReference type="EMBL" id="NBTM02000001">
    <property type="protein sequence ID" value="PNL92382.1"/>
    <property type="molecule type" value="Genomic_DNA"/>
</dbReference>
<comment type="caution">
    <text evidence="1">The sequence shown here is derived from an EMBL/GenBank/DDBJ whole genome shotgun (WGS) entry which is preliminary data.</text>
</comment>
<accession>A0A2J9PPY1</accession>
<reference evidence="2" key="1">
    <citation type="submission" date="2017-12" db="EMBL/GenBank/DDBJ databases">
        <title>FDA dAtabase for Regulatory Grade micrObial Sequences (FDA-ARGOS): Supporting development and validation of Infectious Disease Dx tests.</title>
        <authorList>
            <person name="Hoffmann M."/>
            <person name="Allard M."/>
            <person name="Evans P."/>
            <person name="Brown E."/>
            <person name="Tallon L."/>
            <person name="Sadzewicz L."/>
            <person name="Sengamalay N."/>
            <person name="Ott S."/>
            <person name="Godinez A."/>
            <person name="Nagaraj S."/>
            <person name="Vavikolanu K."/>
            <person name="Aluvathingal J."/>
            <person name="Nadendla S."/>
            <person name="Sichtig H."/>
        </authorList>
    </citation>
    <scope>NUCLEOTIDE SEQUENCE [LARGE SCALE GENOMIC DNA]</scope>
    <source>
        <strain evidence="2">FDAARGOS_249</strain>
    </source>
</reference>
<sequence>MELVSKMNVEQGFSIDSWLRSKGYSLNFDYIRYAEHPTDIYTLFISKGLRQETFIIFVLDADLYIYETGGRKVDDVLNDLFA</sequence>
<evidence type="ECO:0000313" key="2">
    <source>
        <dbReference type="Proteomes" id="UP000192813"/>
    </source>
</evidence>
<name>A0A2J9PPY1_9LACT</name>